<evidence type="ECO:0000313" key="6">
    <source>
        <dbReference type="Ensembl" id="ENSATEP00000016019.1"/>
    </source>
</evidence>
<proteinExistence type="inferred from homology"/>
<comment type="function">
    <text evidence="2">May regulate the synthesis and function of lysosomes and of highly specialized organelles, such as melanosomes and platelet dense granules.</text>
</comment>
<keyword evidence="2" id="KW-0963">Cytoplasm</keyword>
<dbReference type="GO" id="GO:0048066">
    <property type="term" value="P:developmental pigmentation"/>
    <property type="evidence" value="ECO:0007669"/>
    <property type="project" value="Ensembl"/>
</dbReference>
<dbReference type="InterPro" id="IPR056499">
    <property type="entry name" value="Beta-prop_HPS5-like"/>
</dbReference>
<comment type="similarity">
    <text evidence="1 2">Belongs to the HPS5 family.</text>
</comment>
<gene>
    <name evidence="6" type="primary">HPS5</name>
</gene>
<evidence type="ECO:0000259" key="5">
    <source>
        <dbReference type="Pfam" id="PF23758"/>
    </source>
</evidence>
<dbReference type="InterPro" id="IPR035431">
    <property type="entry name" value="HPS5"/>
</dbReference>
<dbReference type="PIRSF" id="PIRSF037475">
    <property type="entry name" value="BLOC-2_complex_Hps5"/>
    <property type="match status" value="1"/>
</dbReference>
<comment type="subcellular location">
    <subcellularLocation>
        <location evidence="2">Cytoplasm</location>
        <location evidence="2">Cytosol</location>
    </subcellularLocation>
</comment>
<dbReference type="InterPro" id="IPR056445">
    <property type="entry name" value="TPR_HPS5"/>
</dbReference>
<dbReference type="InParanoid" id="A0A3Q1I8W0"/>
<feature type="compositionally biased region" description="Basic and acidic residues" evidence="3">
    <location>
        <begin position="681"/>
        <end position="703"/>
    </location>
</feature>
<dbReference type="OMA" id="EPQCMRR"/>
<feature type="region of interest" description="Disordered" evidence="3">
    <location>
        <begin position="636"/>
        <end position="714"/>
    </location>
</feature>
<dbReference type="GeneID" id="113165903"/>
<dbReference type="FunCoup" id="A0A3Q1I8W0">
    <property type="interactions" value="1046"/>
</dbReference>
<keyword evidence="7" id="KW-1185">Reference proteome</keyword>
<reference evidence="6" key="1">
    <citation type="submission" date="2021-04" db="EMBL/GenBank/DDBJ databases">
        <authorList>
            <consortium name="Wellcome Sanger Institute Data Sharing"/>
        </authorList>
    </citation>
    <scope>NUCLEOTIDE SEQUENCE [LARGE SCALE GENOMIC DNA]</scope>
</reference>
<dbReference type="SMART" id="SM00320">
    <property type="entry name" value="WD40"/>
    <property type="match status" value="2"/>
</dbReference>
<accession>A0A3Q1I8W0</accession>
<evidence type="ECO:0000259" key="4">
    <source>
        <dbReference type="Pfam" id="PF23756"/>
    </source>
</evidence>
<dbReference type="Pfam" id="PF23756">
    <property type="entry name" value="Beta-prop_HPS5"/>
    <property type="match status" value="1"/>
</dbReference>
<dbReference type="Gene3D" id="2.130.10.10">
    <property type="entry name" value="YVTN repeat-like/Quinoprotein amine dehydrogenase"/>
    <property type="match status" value="1"/>
</dbReference>
<evidence type="ECO:0000256" key="2">
    <source>
        <dbReference type="PIRNR" id="PIRNR037475"/>
    </source>
</evidence>
<dbReference type="PANTHER" id="PTHR23287">
    <property type="entry name" value="RUBY-EYE2-LIKE PROTEIN"/>
    <property type="match status" value="1"/>
</dbReference>
<dbReference type="Pfam" id="PF23758">
    <property type="entry name" value="TPR_HPS5"/>
    <property type="match status" value="1"/>
</dbReference>
<dbReference type="PANTHER" id="PTHR23287:SF18">
    <property type="entry name" value="BLOC-2 COMPLEX MEMBER HPS5"/>
    <property type="match status" value="1"/>
</dbReference>
<organism evidence="6 7">
    <name type="scientific">Anabas testudineus</name>
    <name type="common">Climbing perch</name>
    <name type="synonym">Anthias testudineus</name>
    <dbReference type="NCBI Taxonomy" id="64144"/>
    <lineage>
        <taxon>Eukaryota</taxon>
        <taxon>Metazoa</taxon>
        <taxon>Chordata</taxon>
        <taxon>Craniata</taxon>
        <taxon>Vertebrata</taxon>
        <taxon>Euteleostomi</taxon>
        <taxon>Actinopterygii</taxon>
        <taxon>Neopterygii</taxon>
        <taxon>Teleostei</taxon>
        <taxon>Neoteleostei</taxon>
        <taxon>Acanthomorphata</taxon>
        <taxon>Anabantaria</taxon>
        <taxon>Anabantiformes</taxon>
        <taxon>Anabantoidei</taxon>
        <taxon>Anabantidae</taxon>
        <taxon>Anabas</taxon>
    </lineage>
</organism>
<evidence type="ECO:0000313" key="7">
    <source>
        <dbReference type="Proteomes" id="UP000265040"/>
    </source>
</evidence>
<dbReference type="GO" id="GO:0031084">
    <property type="term" value="C:BLOC-2 complex"/>
    <property type="evidence" value="ECO:0007669"/>
    <property type="project" value="UniProtKB-UniRule"/>
</dbReference>
<dbReference type="STRING" id="64144.ENSATEP00000016019"/>
<dbReference type="GO" id="GO:0030903">
    <property type="term" value="P:notochord development"/>
    <property type="evidence" value="ECO:0007669"/>
    <property type="project" value="Ensembl"/>
</dbReference>
<dbReference type="Proteomes" id="UP000265040">
    <property type="component" value="Chromosome 6"/>
</dbReference>
<dbReference type="Ensembl" id="ENSATET00000016272.3">
    <property type="protein sequence ID" value="ENSATEP00000016019.1"/>
    <property type="gene ID" value="ENSATEG00000011137.3"/>
</dbReference>
<dbReference type="InterPro" id="IPR036322">
    <property type="entry name" value="WD40_repeat_dom_sf"/>
</dbReference>
<dbReference type="RefSeq" id="XP_026221489.1">
    <property type="nucleotide sequence ID" value="XM_026365704.1"/>
</dbReference>
<dbReference type="GO" id="GO:0005829">
    <property type="term" value="C:cytosol"/>
    <property type="evidence" value="ECO:0007669"/>
    <property type="project" value="UniProtKB-SubCell"/>
</dbReference>
<dbReference type="InterPro" id="IPR001680">
    <property type="entry name" value="WD40_rpt"/>
</dbReference>
<reference evidence="6" key="3">
    <citation type="submission" date="2025-09" db="UniProtKB">
        <authorList>
            <consortium name="Ensembl"/>
        </authorList>
    </citation>
    <scope>IDENTIFICATION</scope>
</reference>
<evidence type="ECO:0000256" key="1">
    <source>
        <dbReference type="ARBA" id="ARBA00010697"/>
    </source>
</evidence>
<dbReference type="SUPFAM" id="SSF50978">
    <property type="entry name" value="WD40 repeat-like"/>
    <property type="match status" value="1"/>
</dbReference>
<sequence length="1114" mass="125731">MPLLPVVPENHSHVLAEFDCLDPLLSALRLDSGRLKCTCLAVSRKWLALGTSSGGLHLIQREGWKQRLILTHKEGSITQVACCPQDEDFVAVATSQGLVVVWELQLERRGRPERVSMSWEHRGQTITALCWDTSALRVFAGDSGGKVSFLRAGSSKLGKGSAFVIFPVQTVTTVDSKVVQLGYQDGRLLVSSLSRCYLCDTEKEKFWRVGNKERDGEYGACFFPHNKGLLVGQPPLLFCARPGSRIWEAGFNGEVLSTHQFKQLLACPPLPLITYRNEPYYNPMQKSPQSIAFPKLLYLGDQNLLTWTHSAIYIFTPQNGQVLLWTEVKDLVDVAVYRSELFCLHGSGHLSHLCLLSAERCVERLLRRESWPLAAAVCCMFQHTITTSRARKSIPIDRLEHLRSQLSVTTHLDLIGQLEEVISKVEPLDSASSSRRSSISSHESFNVLDCGIYRVISRRGSQSDEETGSLIAHSISEEERLKDFSFVQEEDQVDADPQSSERMEAERSEQGLQFHLPLSFRPKPPRIALQAVKESVSSFVKKTTEKINSELWQRPEFRESAQAEISATIVPYLEEMENEVYDEMPNTEADMQELRSATDRAISQSQDPLVLLDPVRLEETLLEWLPVLELILGPAEPGLASAGDSITDETGEERDYLNVSSEQQEESSCSSGEPAEGATQENKEESLDNVEKLDQCDSTEKAPEVSCGIPPEPVRVVSPKPVPSDLMADLTHLATLYTELSCFRKHVDEKAMGCTTFLRRYFFLLDQDRMRRMCLLCYQEQPQVQHSFIEAMLELTRSSKVVEVIQRADMLRSLRSLKELQPWNAPLLLAHLHRLYEKHGEAAVRSFSQFYPTITPADVMIMAQQSHFLAYLDNLVQSQTEEHRLLFLQSLLEPESLRQDWLELALTCDAPQHCDTLTPDGQPRWHSHCFSWGYGRLLSLLIRLPADLSSKQKMAESCRSHGYWTGYLYLCRELQRRTEAFCTICQLDDISLLEEPEGVEPQTLDEWKLLIHMSQQCSSLGDSEQVAGVNGSSRSNGSADCGGKVTPENLTLMLARTAGPDRALAILEECVMQLDLSPHSKLVCELLRVTEKRQRAMIQTMLERCDRFLWSQHA</sequence>
<dbReference type="InterPro" id="IPR015943">
    <property type="entry name" value="WD40/YVTN_repeat-like_dom_sf"/>
</dbReference>
<feature type="domain" description="HPS5 TPR" evidence="5">
    <location>
        <begin position="715"/>
        <end position="1085"/>
    </location>
</feature>
<reference evidence="6" key="2">
    <citation type="submission" date="2025-08" db="UniProtKB">
        <authorList>
            <consortium name="Ensembl"/>
        </authorList>
    </citation>
    <scope>IDENTIFICATION</scope>
</reference>
<protein>
    <recommendedName>
        <fullName evidence="2">Hermansky-Pudlak syndrome 5 protein homolog</fullName>
    </recommendedName>
</protein>
<evidence type="ECO:0000256" key="3">
    <source>
        <dbReference type="SAM" id="MobiDB-lite"/>
    </source>
</evidence>
<feature type="domain" description="HPS5-like beta-propeller" evidence="4">
    <location>
        <begin position="15"/>
        <end position="345"/>
    </location>
</feature>
<dbReference type="OrthoDB" id="19493at2759"/>
<comment type="subunit">
    <text evidence="2">Component of the biogenesis of lysosome-related organelles complex-2 (or BLOC2) composed of HPS3, HPS5 and HPS6.</text>
</comment>
<name>A0A3Q1I8W0_ANATE</name>
<dbReference type="GeneTree" id="ENSGT00940000155818"/>
<dbReference type="AlphaFoldDB" id="A0A3Q1I8W0"/>
<feature type="compositionally biased region" description="Low complexity" evidence="3">
    <location>
        <begin position="660"/>
        <end position="673"/>
    </location>
</feature>